<name>A0A1G8KNT6_9FIRM</name>
<dbReference type="OrthoDB" id="9770965at2"/>
<evidence type="ECO:0000313" key="2">
    <source>
        <dbReference type="Proteomes" id="UP000198656"/>
    </source>
</evidence>
<organism evidence="1 2">
    <name type="scientific">Desulfosporosinus hippei DSM 8344</name>
    <dbReference type="NCBI Taxonomy" id="1121419"/>
    <lineage>
        <taxon>Bacteria</taxon>
        <taxon>Bacillati</taxon>
        <taxon>Bacillota</taxon>
        <taxon>Clostridia</taxon>
        <taxon>Eubacteriales</taxon>
        <taxon>Desulfitobacteriaceae</taxon>
        <taxon>Desulfosporosinus</taxon>
    </lineage>
</organism>
<dbReference type="AlphaFoldDB" id="A0A1G8KNT6"/>
<evidence type="ECO:0000313" key="1">
    <source>
        <dbReference type="EMBL" id="SDI45125.1"/>
    </source>
</evidence>
<gene>
    <name evidence="1" type="ORF">SAMN05443529_1402</name>
</gene>
<keyword evidence="2" id="KW-1185">Reference proteome</keyword>
<accession>A0A1G8KNT6</accession>
<dbReference type="EMBL" id="FNCP01000040">
    <property type="protein sequence ID" value="SDI45125.1"/>
    <property type="molecule type" value="Genomic_DNA"/>
</dbReference>
<protein>
    <submittedName>
        <fullName evidence="1">Uncharacterized protein</fullName>
    </submittedName>
</protein>
<proteinExistence type="predicted"/>
<dbReference type="Proteomes" id="UP000198656">
    <property type="component" value="Unassembled WGS sequence"/>
</dbReference>
<sequence>MIFSGSLIGLVLLIYLIFFYSDIELTSQIPAVFKDSNIKYEFNNGMTYIHESGQIRFPITDDDTTLYVLNGAGQDLTSYFIDDISKELVIKMNIVDAKTRKTAYFQVVKVPKAKLNAIIQVDKVRVRVNYFNGHALLEYDLTTKQSKTISHVSGGK</sequence>
<reference evidence="2" key="1">
    <citation type="submission" date="2016-10" db="EMBL/GenBank/DDBJ databases">
        <authorList>
            <person name="Varghese N."/>
            <person name="Submissions S."/>
        </authorList>
    </citation>
    <scope>NUCLEOTIDE SEQUENCE [LARGE SCALE GENOMIC DNA]</scope>
    <source>
        <strain evidence="2">DSM 8344</strain>
    </source>
</reference>